<feature type="compositionally biased region" description="Basic and acidic residues" evidence="1">
    <location>
        <begin position="86"/>
        <end position="98"/>
    </location>
</feature>
<evidence type="ECO:0000313" key="3">
    <source>
        <dbReference type="Proteomes" id="UP000789901"/>
    </source>
</evidence>
<protein>
    <submittedName>
        <fullName evidence="2">10946_t:CDS:1</fullName>
    </submittedName>
</protein>
<accession>A0ABN7UWB0</accession>
<gene>
    <name evidence="2" type="ORF">GMARGA_LOCUS11467</name>
</gene>
<evidence type="ECO:0000313" key="2">
    <source>
        <dbReference type="EMBL" id="CAG8690247.1"/>
    </source>
</evidence>
<comment type="caution">
    <text evidence="2">The sequence shown here is derived from an EMBL/GenBank/DDBJ whole genome shotgun (WGS) entry which is preliminary data.</text>
</comment>
<proteinExistence type="predicted"/>
<organism evidence="2 3">
    <name type="scientific">Gigaspora margarita</name>
    <dbReference type="NCBI Taxonomy" id="4874"/>
    <lineage>
        <taxon>Eukaryota</taxon>
        <taxon>Fungi</taxon>
        <taxon>Fungi incertae sedis</taxon>
        <taxon>Mucoromycota</taxon>
        <taxon>Glomeromycotina</taxon>
        <taxon>Glomeromycetes</taxon>
        <taxon>Diversisporales</taxon>
        <taxon>Gigasporaceae</taxon>
        <taxon>Gigaspora</taxon>
    </lineage>
</organism>
<name>A0ABN7UWB0_GIGMA</name>
<dbReference type="Proteomes" id="UP000789901">
    <property type="component" value="Unassembled WGS sequence"/>
</dbReference>
<reference evidence="2 3" key="1">
    <citation type="submission" date="2021-06" db="EMBL/GenBank/DDBJ databases">
        <authorList>
            <person name="Kallberg Y."/>
            <person name="Tangrot J."/>
            <person name="Rosling A."/>
        </authorList>
    </citation>
    <scope>NUCLEOTIDE SEQUENCE [LARGE SCALE GENOMIC DNA]</scope>
    <source>
        <strain evidence="2 3">120-4 pot B 10/14</strain>
    </source>
</reference>
<keyword evidence="3" id="KW-1185">Reference proteome</keyword>
<evidence type="ECO:0000256" key="1">
    <source>
        <dbReference type="SAM" id="MobiDB-lite"/>
    </source>
</evidence>
<sequence length="255" mass="29818">MDTSIPVEAKVMKLSFEKNLYRLLQLAAIDIKFSSKNPYLVQQQFADFHEQTQVIDDVLAQQGTSQNEALNLGQLNKDNNEGISEPNEHTREKVKQEKEDQIEIVSNITINREDATEEIETKKISYSEADYNRMIEAIDDLEVLVTLIKHKVIPEKYIAVNYIEKPILLWDFKQIEEVIVEIARELAQYKTTEPKYAESGNEIIFPITDYKKVNETIKILKETLEFNNILIHLLQLPELKKPNWNLFEYNHYDSD</sequence>
<dbReference type="EMBL" id="CAJVQB010006713">
    <property type="protein sequence ID" value="CAG8690247.1"/>
    <property type="molecule type" value="Genomic_DNA"/>
</dbReference>
<feature type="region of interest" description="Disordered" evidence="1">
    <location>
        <begin position="73"/>
        <end position="98"/>
    </location>
</feature>